<gene>
    <name evidence="10" type="ORF">DM02DRAFT_641248</name>
</gene>
<sequence>MSAEKMSAYFNNCPIFSIPGRTHPVAVFYSREPEEDYVEAALLTVMQLHIQEPPGDCLVFLTGKEEIDTACEILDQRMKALGPEVPEMIILPIYSALPAETASKIFEPTPPGSRKVILATNIAETSLTIDGITMVVDPGFSKQSSFDPKLGMDRLQVMPISRAEANQRSGRAGRTAPGRAYRLYTEAAFNSEMLETPIPEIQRKNVRNTILTLKAMGINDLINFDFMDPPPASAMLTALEELYQLGALDDEGLLTRLGRRMADFPMEPDLSKSLIKSVELKCSEEVLSIVAMISGTPNVFHRPKEKQQQADQKKAKFHDPSGDHLTLLNVYNGWKRSGFSTPWCFENFIQPRNLARVKDVRLQLKQLMDRHRLPLISCGTDTIRVRKALCSGFFRNSARKDPSEGYKTLVEGTPVHLHPSSALFGKPAEHVIYRDLVETTKEYMHVVSVIEPKWLVEAAPAFFKWRVVAVLCGGGRRTGALRARCGCWERDHRL</sequence>
<keyword evidence="11" id="KW-1185">Reference proteome</keyword>
<dbReference type="GO" id="GO:0003724">
    <property type="term" value="F:RNA helicase activity"/>
    <property type="evidence" value="ECO:0007669"/>
    <property type="project" value="UniProtKB-EC"/>
</dbReference>
<evidence type="ECO:0000256" key="2">
    <source>
        <dbReference type="ARBA" id="ARBA00022664"/>
    </source>
</evidence>
<accession>A0A2V1DWP3</accession>
<dbReference type="EMBL" id="KZ805342">
    <property type="protein sequence ID" value="PVI02529.1"/>
    <property type="molecule type" value="Genomic_DNA"/>
</dbReference>
<dbReference type="STRING" id="97972.A0A2V1DWP3"/>
<reference evidence="10 11" key="1">
    <citation type="journal article" date="2018" name="Sci. Rep.">
        <title>Comparative genomics provides insights into the lifestyle and reveals functional heterogeneity of dark septate endophytic fungi.</title>
        <authorList>
            <person name="Knapp D.G."/>
            <person name="Nemeth J.B."/>
            <person name="Barry K."/>
            <person name="Hainaut M."/>
            <person name="Henrissat B."/>
            <person name="Johnson J."/>
            <person name="Kuo A."/>
            <person name="Lim J.H.P."/>
            <person name="Lipzen A."/>
            <person name="Nolan M."/>
            <person name="Ohm R.A."/>
            <person name="Tamas L."/>
            <person name="Grigoriev I.V."/>
            <person name="Spatafora J.W."/>
            <person name="Nagy L.G."/>
            <person name="Kovacs G.M."/>
        </authorList>
    </citation>
    <scope>NUCLEOTIDE SEQUENCE [LARGE SCALE GENOMIC DNA]</scope>
    <source>
        <strain evidence="10 11">DSE2036</strain>
    </source>
</reference>
<dbReference type="GO" id="GO:0071013">
    <property type="term" value="C:catalytic step 2 spliceosome"/>
    <property type="evidence" value="ECO:0007669"/>
    <property type="project" value="TreeGrafter"/>
</dbReference>
<dbReference type="FunFam" id="1.20.120.1080:FF:000001">
    <property type="entry name" value="Pre-mRNA-splicing factor ATP-dependent RNA helicase"/>
    <property type="match status" value="1"/>
</dbReference>
<organism evidence="10 11">
    <name type="scientific">Periconia macrospinosa</name>
    <dbReference type="NCBI Taxonomy" id="97972"/>
    <lineage>
        <taxon>Eukaryota</taxon>
        <taxon>Fungi</taxon>
        <taxon>Dikarya</taxon>
        <taxon>Ascomycota</taxon>
        <taxon>Pezizomycotina</taxon>
        <taxon>Dothideomycetes</taxon>
        <taxon>Pleosporomycetidae</taxon>
        <taxon>Pleosporales</taxon>
        <taxon>Massarineae</taxon>
        <taxon>Periconiaceae</taxon>
        <taxon>Periconia</taxon>
    </lineage>
</organism>
<dbReference type="CDD" id="cd18791">
    <property type="entry name" value="SF2_C_RHA"/>
    <property type="match status" value="1"/>
</dbReference>
<dbReference type="InterPro" id="IPR027417">
    <property type="entry name" value="P-loop_NTPase"/>
</dbReference>
<evidence type="ECO:0000313" key="10">
    <source>
        <dbReference type="EMBL" id="PVI02529.1"/>
    </source>
</evidence>
<dbReference type="SUPFAM" id="SSF52540">
    <property type="entry name" value="P-loop containing nucleoside triphosphate hydrolases"/>
    <property type="match status" value="1"/>
</dbReference>
<dbReference type="EC" id="3.6.4.13" evidence="1"/>
<keyword evidence="4 10" id="KW-0378">Hydrolase</keyword>
<evidence type="ECO:0000256" key="8">
    <source>
        <dbReference type="ARBA" id="ARBA00047984"/>
    </source>
</evidence>
<dbReference type="PROSITE" id="PS51194">
    <property type="entry name" value="HELICASE_CTER"/>
    <property type="match status" value="1"/>
</dbReference>
<dbReference type="Pfam" id="PF04408">
    <property type="entry name" value="WHD_HA2"/>
    <property type="match status" value="1"/>
</dbReference>
<dbReference type="InterPro" id="IPR007502">
    <property type="entry name" value="Helicase-assoc_dom"/>
</dbReference>
<dbReference type="Pfam" id="PF21010">
    <property type="entry name" value="HA2_C"/>
    <property type="match status" value="1"/>
</dbReference>
<comment type="catalytic activity">
    <reaction evidence="8">
        <text>ATP + H2O = ADP + phosphate + H(+)</text>
        <dbReference type="Rhea" id="RHEA:13065"/>
        <dbReference type="ChEBI" id="CHEBI:15377"/>
        <dbReference type="ChEBI" id="CHEBI:15378"/>
        <dbReference type="ChEBI" id="CHEBI:30616"/>
        <dbReference type="ChEBI" id="CHEBI:43474"/>
        <dbReference type="ChEBI" id="CHEBI:456216"/>
        <dbReference type="EC" id="3.6.4.13"/>
    </reaction>
</comment>
<evidence type="ECO:0000256" key="3">
    <source>
        <dbReference type="ARBA" id="ARBA00022741"/>
    </source>
</evidence>
<dbReference type="SMART" id="SM00490">
    <property type="entry name" value="HELICc"/>
    <property type="match status" value="1"/>
</dbReference>
<evidence type="ECO:0000256" key="1">
    <source>
        <dbReference type="ARBA" id="ARBA00012552"/>
    </source>
</evidence>
<keyword evidence="3" id="KW-0547">Nucleotide-binding</keyword>
<dbReference type="Pfam" id="PF00271">
    <property type="entry name" value="Helicase_C"/>
    <property type="match status" value="1"/>
</dbReference>
<protein>
    <recommendedName>
        <fullName evidence="1">RNA helicase</fullName>
        <ecNumber evidence="1">3.6.4.13</ecNumber>
    </recommendedName>
</protein>
<dbReference type="Gene3D" id="3.40.50.300">
    <property type="entry name" value="P-loop containing nucleotide triphosphate hydrolases"/>
    <property type="match status" value="1"/>
</dbReference>
<keyword evidence="5" id="KW-0347">Helicase</keyword>
<keyword evidence="6" id="KW-0067">ATP-binding</keyword>
<keyword evidence="2" id="KW-0507">mRNA processing</keyword>
<dbReference type="Gene3D" id="1.20.120.1080">
    <property type="match status" value="1"/>
</dbReference>
<feature type="domain" description="Helicase C-terminal" evidence="9">
    <location>
        <begin position="44"/>
        <end position="217"/>
    </location>
</feature>
<dbReference type="GO" id="GO:0005684">
    <property type="term" value="C:U2-type spliceosomal complex"/>
    <property type="evidence" value="ECO:0007669"/>
    <property type="project" value="UniProtKB-ARBA"/>
</dbReference>
<dbReference type="Proteomes" id="UP000244855">
    <property type="component" value="Unassembled WGS sequence"/>
</dbReference>
<dbReference type="OrthoDB" id="10253254at2759"/>
<dbReference type="GO" id="GO:0003723">
    <property type="term" value="F:RNA binding"/>
    <property type="evidence" value="ECO:0007669"/>
    <property type="project" value="TreeGrafter"/>
</dbReference>
<evidence type="ECO:0000256" key="7">
    <source>
        <dbReference type="ARBA" id="ARBA00023187"/>
    </source>
</evidence>
<dbReference type="InterPro" id="IPR001650">
    <property type="entry name" value="Helicase_C-like"/>
</dbReference>
<dbReference type="PANTHER" id="PTHR18934:SF85">
    <property type="entry name" value="ATP-DEPENDENT RNA HELICASE DHX8"/>
    <property type="match status" value="1"/>
</dbReference>
<dbReference type="GO" id="GO:0016787">
    <property type="term" value="F:hydrolase activity"/>
    <property type="evidence" value="ECO:0007669"/>
    <property type="project" value="UniProtKB-KW"/>
</dbReference>
<evidence type="ECO:0000256" key="5">
    <source>
        <dbReference type="ARBA" id="ARBA00022806"/>
    </source>
</evidence>
<dbReference type="InterPro" id="IPR011709">
    <property type="entry name" value="DEAD-box_helicase_OB_fold"/>
</dbReference>
<dbReference type="InterPro" id="IPR048333">
    <property type="entry name" value="HA2_WH"/>
</dbReference>
<dbReference type="GO" id="GO:0005524">
    <property type="term" value="F:ATP binding"/>
    <property type="evidence" value="ECO:0007669"/>
    <property type="project" value="UniProtKB-KW"/>
</dbReference>
<evidence type="ECO:0000313" key="11">
    <source>
        <dbReference type="Proteomes" id="UP000244855"/>
    </source>
</evidence>
<dbReference type="FunFam" id="3.40.50.300:FF:000007">
    <property type="entry name" value="Pre-mRNA-splicing factor ATP-dependent RNA helicase"/>
    <property type="match status" value="1"/>
</dbReference>
<dbReference type="GO" id="GO:0000390">
    <property type="term" value="P:spliceosomal complex disassembly"/>
    <property type="evidence" value="ECO:0007669"/>
    <property type="project" value="TreeGrafter"/>
</dbReference>
<dbReference type="Pfam" id="PF07717">
    <property type="entry name" value="OB_NTP_bind"/>
    <property type="match status" value="1"/>
</dbReference>
<dbReference type="AlphaFoldDB" id="A0A2V1DWP3"/>
<evidence type="ECO:0000256" key="4">
    <source>
        <dbReference type="ARBA" id="ARBA00022801"/>
    </source>
</evidence>
<proteinExistence type="predicted"/>
<keyword evidence="7" id="KW-0508">mRNA splicing</keyword>
<evidence type="ECO:0000259" key="9">
    <source>
        <dbReference type="PROSITE" id="PS51194"/>
    </source>
</evidence>
<name>A0A2V1DWP3_9PLEO</name>
<dbReference type="PANTHER" id="PTHR18934">
    <property type="entry name" value="ATP-DEPENDENT RNA HELICASE"/>
    <property type="match status" value="1"/>
</dbReference>
<dbReference type="SMART" id="SM00847">
    <property type="entry name" value="HA2"/>
    <property type="match status" value="1"/>
</dbReference>
<evidence type="ECO:0000256" key="6">
    <source>
        <dbReference type="ARBA" id="ARBA00022840"/>
    </source>
</evidence>